<dbReference type="SMART" id="SM00066">
    <property type="entry name" value="GAL4"/>
    <property type="match status" value="1"/>
</dbReference>
<keyword evidence="9" id="KW-1185">Reference proteome</keyword>
<evidence type="ECO:0000256" key="1">
    <source>
        <dbReference type="ARBA" id="ARBA00004123"/>
    </source>
</evidence>
<dbReference type="AlphaFoldDB" id="A0A1L9VEB3"/>
<keyword evidence="4" id="KW-0804">Transcription</keyword>
<dbReference type="InterPro" id="IPR036864">
    <property type="entry name" value="Zn2-C6_fun-type_DNA-bd_sf"/>
</dbReference>
<evidence type="ECO:0000313" key="8">
    <source>
        <dbReference type="EMBL" id="OJJ82291.1"/>
    </source>
</evidence>
<dbReference type="GO" id="GO:0045944">
    <property type="term" value="P:positive regulation of transcription by RNA polymerase II"/>
    <property type="evidence" value="ECO:0007669"/>
    <property type="project" value="TreeGrafter"/>
</dbReference>
<evidence type="ECO:0000256" key="2">
    <source>
        <dbReference type="ARBA" id="ARBA00023015"/>
    </source>
</evidence>
<dbReference type="EMBL" id="KV878902">
    <property type="protein sequence ID" value="OJJ82291.1"/>
    <property type="molecule type" value="Genomic_DNA"/>
</dbReference>
<dbReference type="VEuPathDB" id="FungiDB:ASPGLDRAFT_67782"/>
<accession>A0A1L9VEB3</accession>
<dbReference type="InterPro" id="IPR001138">
    <property type="entry name" value="Zn2Cys6_DnaBD"/>
</dbReference>
<dbReference type="Pfam" id="PF00172">
    <property type="entry name" value="Zn_clus"/>
    <property type="match status" value="1"/>
</dbReference>
<evidence type="ECO:0000256" key="6">
    <source>
        <dbReference type="SAM" id="MobiDB-lite"/>
    </source>
</evidence>
<evidence type="ECO:0000259" key="7">
    <source>
        <dbReference type="PROSITE" id="PS50048"/>
    </source>
</evidence>
<feature type="domain" description="Zn(2)-C6 fungal-type" evidence="7">
    <location>
        <begin position="6"/>
        <end position="34"/>
    </location>
</feature>
<dbReference type="GeneID" id="34465448"/>
<dbReference type="InterPro" id="IPR021858">
    <property type="entry name" value="Fun_TF"/>
</dbReference>
<name>A0A1L9VEB3_ASPGL</name>
<gene>
    <name evidence="8" type="ORF">ASPGLDRAFT_67782</name>
</gene>
<evidence type="ECO:0000256" key="3">
    <source>
        <dbReference type="ARBA" id="ARBA00023125"/>
    </source>
</evidence>
<evidence type="ECO:0000256" key="5">
    <source>
        <dbReference type="ARBA" id="ARBA00023242"/>
    </source>
</evidence>
<reference evidence="9" key="1">
    <citation type="journal article" date="2017" name="Genome Biol.">
        <title>Comparative genomics reveals high biological diversity and specific adaptations in the industrially and medically important fungal genus Aspergillus.</title>
        <authorList>
            <person name="de Vries R.P."/>
            <person name="Riley R."/>
            <person name="Wiebenga A."/>
            <person name="Aguilar-Osorio G."/>
            <person name="Amillis S."/>
            <person name="Uchima C.A."/>
            <person name="Anderluh G."/>
            <person name="Asadollahi M."/>
            <person name="Askin M."/>
            <person name="Barry K."/>
            <person name="Battaglia E."/>
            <person name="Bayram O."/>
            <person name="Benocci T."/>
            <person name="Braus-Stromeyer S.A."/>
            <person name="Caldana C."/>
            <person name="Canovas D."/>
            <person name="Cerqueira G.C."/>
            <person name="Chen F."/>
            <person name="Chen W."/>
            <person name="Choi C."/>
            <person name="Clum A."/>
            <person name="Dos Santos R.A."/>
            <person name="Damasio A.R."/>
            <person name="Diallinas G."/>
            <person name="Emri T."/>
            <person name="Fekete E."/>
            <person name="Flipphi M."/>
            <person name="Freyberg S."/>
            <person name="Gallo A."/>
            <person name="Gournas C."/>
            <person name="Habgood R."/>
            <person name="Hainaut M."/>
            <person name="Harispe M.L."/>
            <person name="Henrissat B."/>
            <person name="Hilden K.S."/>
            <person name="Hope R."/>
            <person name="Hossain A."/>
            <person name="Karabika E."/>
            <person name="Karaffa L."/>
            <person name="Karanyi Z."/>
            <person name="Krasevec N."/>
            <person name="Kuo A."/>
            <person name="Kusch H."/>
            <person name="LaButti K."/>
            <person name="Lagendijk E.L."/>
            <person name="Lapidus A."/>
            <person name="Levasseur A."/>
            <person name="Lindquist E."/>
            <person name="Lipzen A."/>
            <person name="Logrieco A.F."/>
            <person name="MacCabe A."/>
            <person name="Maekelae M.R."/>
            <person name="Malavazi I."/>
            <person name="Melin P."/>
            <person name="Meyer V."/>
            <person name="Mielnichuk N."/>
            <person name="Miskei M."/>
            <person name="Molnar A.P."/>
            <person name="Mule G."/>
            <person name="Ngan C.Y."/>
            <person name="Orejas M."/>
            <person name="Orosz E."/>
            <person name="Ouedraogo J.P."/>
            <person name="Overkamp K.M."/>
            <person name="Park H.-S."/>
            <person name="Perrone G."/>
            <person name="Piumi F."/>
            <person name="Punt P.J."/>
            <person name="Ram A.F."/>
            <person name="Ramon A."/>
            <person name="Rauscher S."/>
            <person name="Record E."/>
            <person name="Riano-Pachon D.M."/>
            <person name="Robert V."/>
            <person name="Roehrig J."/>
            <person name="Ruller R."/>
            <person name="Salamov A."/>
            <person name="Salih N.S."/>
            <person name="Samson R.A."/>
            <person name="Sandor E."/>
            <person name="Sanguinetti M."/>
            <person name="Schuetze T."/>
            <person name="Sepcic K."/>
            <person name="Shelest E."/>
            <person name="Sherlock G."/>
            <person name="Sophianopoulou V."/>
            <person name="Squina F.M."/>
            <person name="Sun H."/>
            <person name="Susca A."/>
            <person name="Todd R.B."/>
            <person name="Tsang A."/>
            <person name="Unkles S.E."/>
            <person name="van de Wiele N."/>
            <person name="van Rossen-Uffink D."/>
            <person name="Oliveira J.V."/>
            <person name="Vesth T.C."/>
            <person name="Visser J."/>
            <person name="Yu J.-H."/>
            <person name="Zhou M."/>
            <person name="Andersen M.R."/>
            <person name="Archer D.B."/>
            <person name="Baker S.E."/>
            <person name="Benoit I."/>
            <person name="Brakhage A.A."/>
            <person name="Braus G.H."/>
            <person name="Fischer R."/>
            <person name="Frisvad J.C."/>
            <person name="Goldman G.H."/>
            <person name="Houbraken J."/>
            <person name="Oakley B."/>
            <person name="Pocsi I."/>
            <person name="Scazzocchio C."/>
            <person name="Seiboth B."/>
            <person name="vanKuyk P.A."/>
            <person name="Wortman J."/>
            <person name="Dyer P.S."/>
            <person name="Grigoriev I.V."/>
        </authorList>
    </citation>
    <scope>NUCLEOTIDE SEQUENCE [LARGE SCALE GENOMIC DNA]</scope>
    <source>
        <strain evidence="9">CBS 516.65</strain>
    </source>
</reference>
<dbReference type="PROSITE" id="PS50048">
    <property type="entry name" value="ZN2_CY6_FUNGAL_2"/>
    <property type="match status" value="1"/>
</dbReference>
<dbReference type="PANTHER" id="PTHR37534">
    <property type="entry name" value="TRANSCRIPTIONAL ACTIVATOR PROTEIN UGA3"/>
    <property type="match status" value="1"/>
</dbReference>
<keyword evidence="3" id="KW-0238">DNA-binding</keyword>
<protein>
    <recommendedName>
        <fullName evidence="7">Zn(2)-C6 fungal-type domain-containing protein</fullName>
    </recommendedName>
</protein>
<dbReference type="CDD" id="cd00067">
    <property type="entry name" value="GAL4"/>
    <property type="match status" value="1"/>
</dbReference>
<dbReference type="SUPFAM" id="SSF57701">
    <property type="entry name" value="Zn2/Cys6 DNA-binding domain"/>
    <property type="match status" value="1"/>
</dbReference>
<dbReference type="RefSeq" id="XP_022398989.1">
    <property type="nucleotide sequence ID" value="XM_022549188.1"/>
</dbReference>
<dbReference type="PANTHER" id="PTHR37534:SF26">
    <property type="entry name" value="TRANSCRIPTION FACTOR, PUTATIVE-RELATED"/>
    <property type="match status" value="1"/>
</dbReference>
<organism evidence="8 9">
    <name type="scientific">Aspergillus glaucus CBS 516.65</name>
    <dbReference type="NCBI Taxonomy" id="1160497"/>
    <lineage>
        <taxon>Eukaryota</taxon>
        <taxon>Fungi</taxon>
        <taxon>Dikarya</taxon>
        <taxon>Ascomycota</taxon>
        <taxon>Pezizomycotina</taxon>
        <taxon>Eurotiomycetes</taxon>
        <taxon>Eurotiomycetidae</taxon>
        <taxon>Eurotiales</taxon>
        <taxon>Aspergillaceae</taxon>
        <taxon>Aspergillus</taxon>
        <taxon>Aspergillus subgen. Aspergillus</taxon>
    </lineage>
</organism>
<sequence length="507" mass="57391">MRSDPGCWTCRVRHKKCDLKKPACKECSDRHVHCHGYGPKPAWMDGASEERKERSRIKVAVKENFRHVKRMQQRALRRHREQSRISESPAYSPPLAEEDVSDTQLARADSNGGVDYQEACLLMHYLDQVFPWQFPYHNSRSCLGNRGWLFFLLSKRGPLYHAALSLSSFHQSAILGTDEEFQQKQKALDHHSRALRELCGLMSEKGDQLCDDYSQLAEFLACSYMLISFEVFSGAEHDWLPHLDAVASVMSLLSPEAILAPRSYNHNNDMENGIYESLEFLMVSVTWFDLFACLSTGSVPRLPYKRWLQSPGFNTADLMGCHNWVMIAIGDLSHFGAWKGWQERDGLLSIRELASKAQEIERRLESGLESLDLERGGYTNVESLPNWVSRLFALAALVLLHTIVSGPLPALPEIRSAVARSIVALQNRPKAYSLTGSVWALCVIGCMAEQHQPFFESLMVELVRECGRFGNTATVLKIMRKCWAMQKIGPADCRVTMGEMGVYAILV</sequence>
<dbReference type="OrthoDB" id="5213892at2759"/>
<dbReference type="GO" id="GO:0000976">
    <property type="term" value="F:transcription cis-regulatory region binding"/>
    <property type="evidence" value="ECO:0007669"/>
    <property type="project" value="TreeGrafter"/>
</dbReference>
<dbReference type="STRING" id="1160497.A0A1L9VEB3"/>
<dbReference type="Gene3D" id="4.10.240.10">
    <property type="entry name" value="Zn(2)-C6 fungal-type DNA-binding domain"/>
    <property type="match status" value="1"/>
</dbReference>
<evidence type="ECO:0000256" key="4">
    <source>
        <dbReference type="ARBA" id="ARBA00023163"/>
    </source>
</evidence>
<keyword evidence="2" id="KW-0805">Transcription regulation</keyword>
<dbReference type="GO" id="GO:0000981">
    <property type="term" value="F:DNA-binding transcription factor activity, RNA polymerase II-specific"/>
    <property type="evidence" value="ECO:0007669"/>
    <property type="project" value="InterPro"/>
</dbReference>
<dbReference type="Pfam" id="PF11951">
    <property type="entry name" value="Fungal_trans_2"/>
    <property type="match status" value="1"/>
</dbReference>
<dbReference type="Proteomes" id="UP000184300">
    <property type="component" value="Unassembled WGS sequence"/>
</dbReference>
<feature type="region of interest" description="Disordered" evidence="6">
    <location>
        <begin position="76"/>
        <end position="108"/>
    </location>
</feature>
<dbReference type="PROSITE" id="PS00463">
    <property type="entry name" value="ZN2_CY6_FUNGAL_1"/>
    <property type="match status" value="1"/>
</dbReference>
<proteinExistence type="predicted"/>
<dbReference type="GO" id="GO:0008270">
    <property type="term" value="F:zinc ion binding"/>
    <property type="evidence" value="ECO:0007669"/>
    <property type="project" value="InterPro"/>
</dbReference>
<evidence type="ECO:0000313" key="9">
    <source>
        <dbReference type="Proteomes" id="UP000184300"/>
    </source>
</evidence>
<dbReference type="GO" id="GO:0005634">
    <property type="term" value="C:nucleus"/>
    <property type="evidence" value="ECO:0007669"/>
    <property type="project" value="UniProtKB-SubCell"/>
</dbReference>
<comment type="subcellular location">
    <subcellularLocation>
        <location evidence="1">Nucleus</location>
    </subcellularLocation>
</comment>
<keyword evidence="5" id="KW-0539">Nucleus</keyword>